<dbReference type="Gene3D" id="1.20.141.10">
    <property type="entry name" value="Chitosanase, subunit A, domain 1"/>
    <property type="match status" value="1"/>
</dbReference>
<organismHost>
    <name type="scientific">Vreelandella aquamarina</name>
    <dbReference type="NCBI Taxonomy" id="77097"/>
</organismHost>
<gene>
    <name evidence="3" type="ORF">HAPgp45</name>
</gene>
<proteinExistence type="predicted"/>
<dbReference type="Proteomes" id="UP000001179">
    <property type="component" value="Segment"/>
</dbReference>
<keyword evidence="4" id="KW-1185">Reference proteome</keyword>
<dbReference type="InterPro" id="IPR023346">
    <property type="entry name" value="Lysozyme-like_dom_sf"/>
</dbReference>
<name>B0ZSJ3_BPHA1</name>
<organism evidence="3 4">
    <name type="scientific">Halomonas phage phiHAP-1 (isolate -/Gulf of Mexico/-/2001)</name>
    <name type="common">Bacteriophage phiHAP-1</name>
    <dbReference type="NCBI Taxonomy" id="1283337"/>
    <lineage>
        <taxon>Viruses</taxon>
        <taxon>Duplodnaviria</taxon>
        <taxon>Heunggongvirae</taxon>
        <taxon>Uroviricota</taxon>
        <taxon>Caudoviricetes</taxon>
        <taxon>Hapunavirus</taxon>
        <taxon>Hapunavirus HAP1</taxon>
    </lineage>
</organism>
<dbReference type="GeneID" id="5912345"/>
<dbReference type="Pfam" id="PF05838">
    <property type="entry name" value="Glyco_hydro_108"/>
    <property type="match status" value="1"/>
</dbReference>
<dbReference type="Pfam" id="PF09374">
    <property type="entry name" value="PG_binding_3"/>
    <property type="match status" value="1"/>
</dbReference>
<dbReference type="SUPFAM" id="SSF53955">
    <property type="entry name" value="Lysozyme-like"/>
    <property type="match status" value="1"/>
</dbReference>
<dbReference type="CDD" id="cd13926">
    <property type="entry name" value="N-acetylmuramidase_GH108"/>
    <property type="match status" value="1"/>
</dbReference>
<sequence length="211" mass="23095">MSIDTLKRQLIAEVIDREGGYVNHPADRGGPTNWGITIAVARRHGYTGDMRALSRQQAAAIYAADYWHSLQLDEIAAFSTDLALVLFDFGVNSGPGRAAEYLQRQLNVLNNRGRFYADIAVDGSVGGETLKALVGFVAARGNGGLEVLAHTINAERIVFCRGLAERSESQEAFTYGWFRRVVELLSNVLQQQPVPSHWLNEIAAVPRGGVL</sequence>
<evidence type="ECO:0000313" key="4">
    <source>
        <dbReference type="Proteomes" id="UP000001179"/>
    </source>
</evidence>
<dbReference type="KEGG" id="vg:5912345"/>
<evidence type="ECO:0000259" key="2">
    <source>
        <dbReference type="Pfam" id="PF09374"/>
    </source>
</evidence>
<dbReference type="EMBL" id="EU399241">
    <property type="protein sequence ID" value="ABY90413.1"/>
    <property type="molecule type" value="Genomic_DNA"/>
</dbReference>
<dbReference type="InterPro" id="IPR018537">
    <property type="entry name" value="Peptidoglycan-bd_3"/>
</dbReference>
<dbReference type="RefSeq" id="YP_001686781.1">
    <property type="nucleotide sequence ID" value="NC_010342.1"/>
</dbReference>
<feature type="domain" description="Peptidoglycan binding" evidence="2">
    <location>
        <begin position="98"/>
        <end position="182"/>
    </location>
</feature>
<evidence type="ECO:0000313" key="3">
    <source>
        <dbReference type="EMBL" id="ABY90413.1"/>
    </source>
</evidence>
<accession>B0ZSJ3</accession>
<feature type="domain" description="TtsA-like Glycoside hydrolase family 108" evidence="1">
    <location>
        <begin position="12"/>
        <end position="94"/>
    </location>
</feature>
<dbReference type="CAZy" id="GH108">
    <property type="family name" value="Glycoside Hydrolase Family 108"/>
</dbReference>
<evidence type="ECO:0000259" key="1">
    <source>
        <dbReference type="Pfam" id="PF05838"/>
    </source>
</evidence>
<dbReference type="InterPro" id="IPR008565">
    <property type="entry name" value="TtsA-like_GH18_dom"/>
</dbReference>
<protein>
    <submittedName>
        <fullName evidence="3">Uncharacterized protein</fullName>
    </submittedName>
</protein>
<reference evidence="3 4" key="1">
    <citation type="journal article" date="2008" name="J. Virol.">
        <title>The temperate marine phage PhiHAP-1 of Halomonas aquamarina possesses a linear plasmid-like prophage genome.</title>
        <authorList>
            <person name="Mobberley J.M."/>
            <person name="Authement R.N."/>
            <person name="Segall A.M."/>
            <person name="Paul J.H."/>
        </authorList>
    </citation>
    <scope>NUCLEOTIDE SEQUENCE</scope>
</reference>